<proteinExistence type="predicted"/>
<name>A0ACB9RSQ7_9MYRT</name>
<dbReference type="Proteomes" id="UP001057402">
    <property type="component" value="Chromosome 3"/>
</dbReference>
<evidence type="ECO:0000313" key="2">
    <source>
        <dbReference type="Proteomes" id="UP001057402"/>
    </source>
</evidence>
<comment type="caution">
    <text evidence="1">The sequence shown here is derived from an EMBL/GenBank/DDBJ whole genome shotgun (WGS) entry which is preliminary data.</text>
</comment>
<reference evidence="2" key="1">
    <citation type="journal article" date="2023" name="Front. Plant Sci.">
        <title>Chromosomal-level genome assembly of Melastoma candidum provides insights into trichome evolution.</title>
        <authorList>
            <person name="Zhong Y."/>
            <person name="Wu W."/>
            <person name="Sun C."/>
            <person name="Zou P."/>
            <person name="Liu Y."/>
            <person name="Dai S."/>
            <person name="Zhou R."/>
        </authorList>
    </citation>
    <scope>NUCLEOTIDE SEQUENCE [LARGE SCALE GENOMIC DNA]</scope>
</reference>
<evidence type="ECO:0000313" key="1">
    <source>
        <dbReference type="EMBL" id="KAI4381482.1"/>
    </source>
</evidence>
<gene>
    <name evidence="1" type="ORF">MLD38_007551</name>
</gene>
<accession>A0ACB9RSQ7</accession>
<keyword evidence="2" id="KW-1185">Reference proteome</keyword>
<dbReference type="EMBL" id="CM042882">
    <property type="protein sequence ID" value="KAI4381482.1"/>
    <property type="molecule type" value="Genomic_DNA"/>
</dbReference>
<protein>
    <submittedName>
        <fullName evidence="1">Uncharacterized protein</fullName>
    </submittedName>
</protein>
<organism evidence="1 2">
    <name type="scientific">Melastoma candidum</name>
    <dbReference type="NCBI Taxonomy" id="119954"/>
    <lineage>
        <taxon>Eukaryota</taxon>
        <taxon>Viridiplantae</taxon>
        <taxon>Streptophyta</taxon>
        <taxon>Embryophyta</taxon>
        <taxon>Tracheophyta</taxon>
        <taxon>Spermatophyta</taxon>
        <taxon>Magnoliopsida</taxon>
        <taxon>eudicotyledons</taxon>
        <taxon>Gunneridae</taxon>
        <taxon>Pentapetalae</taxon>
        <taxon>rosids</taxon>
        <taxon>malvids</taxon>
        <taxon>Myrtales</taxon>
        <taxon>Melastomataceae</taxon>
        <taxon>Melastomatoideae</taxon>
        <taxon>Melastomateae</taxon>
        <taxon>Melastoma</taxon>
    </lineage>
</organism>
<sequence>MGVLDALVDLLEDSLARTRKRHKPMQKVQIKVKMDCDGCERRIRNAVSSMKGVRKVDINRKLSQVTVEGNVEAKKVLEKVKSLGKKKAELWPYVPFNVVPYPYAPQVYDKRAPAGQVRNPTQTLPSPSHERYTSMFSDENPNACTVM</sequence>